<feature type="active site" evidence="6">
    <location>
        <position position="158"/>
    </location>
</feature>
<organism evidence="8 9">
    <name type="scientific">Candida oxycetoniae</name>
    <dbReference type="NCBI Taxonomy" id="497107"/>
    <lineage>
        <taxon>Eukaryota</taxon>
        <taxon>Fungi</taxon>
        <taxon>Dikarya</taxon>
        <taxon>Ascomycota</taxon>
        <taxon>Saccharomycotina</taxon>
        <taxon>Pichiomycetes</taxon>
        <taxon>Debaryomycetaceae</taxon>
        <taxon>Candida/Lodderomyces clade</taxon>
        <taxon>Candida</taxon>
    </lineage>
</organism>
<comment type="caution">
    <text evidence="8">The sequence shown here is derived from an EMBL/GenBank/DDBJ whole genome shotgun (WGS) entry which is preliminary data.</text>
</comment>
<evidence type="ECO:0000256" key="5">
    <source>
        <dbReference type="PIRNR" id="PIRNR016020"/>
    </source>
</evidence>
<dbReference type="PIRSF" id="PIRSF016020">
    <property type="entry name" value="PHexose_mutarotase"/>
    <property type="match status" value="1"/>
</dbReference>
<evidence type="ECO:0000313" key="8">
    <source>
        <dbReference type="EMBL" id="KAI3403356.2"/>
    </source>
</evidence>
<reference evidence="8" key="1">
    <citation type="journal article" date="2022" name="DNA Res.">
        <title>Genome analysis of five recently described species of the CUG-Ser clade uncovers Candida theae as a new hybrid lineage with pathogenic potential in the Candida parapsilosis species complex.</title>
        <authorList>
            <person name="Mixao V."/>
            <person name="Del Olmo V."/>
            <person name="Hegedusova E."/>
            <person name="Saus E."/>
            <person name="Pryszcz L."/>
            <person name="Cillingova A."/>
            <person name="Nosek J."/>
            <person name="Gabaldon T."/>
        </authorList>
    </citation>
    <scope>NUCLEOTIDE SEQUENCE</scope>
    <source>
        <strain evidence="8">CBS 10844</strain>
    </source>
</reference>
<dbReference type="InterPro" id="IPR011013">
    <property type="entry name" value="Gal_mutarotase_sf_dom"/>
</dbReference>
<evidence type="ECO:0000256" key="4">
    <source>
        <dbReference type="ARBA" id="ARBA00023235"/>
    </source>
</evidence>
<sequence length="298" mass="33694">MPVEDLPSKVILTDPLDPNTNLTILKYGATIISWKNHGQEQLWLSEEARLDGSKPVRGGIPLVFPIFGKQKDPKHPTASLPQHGFARSSTWEFLGQTMESPVTVQFGLGPEHLSKEMATAWPFDFTLILTITLKENSLVTNISVANEGAPFEFNWLFHTYYRLNDITDTLVNNLVDQTCYDQLLTTSYIEKAPAISFHEEFDRVYSQINPARTIQIIDKGKVLFNLHRDGLPDCVVWNPWAKKSAAMADFMPKSAFHQMLCVEPGYVHSMITLMPGEKWVAEQEIELGGEIKIQANIY</sequence>
<evidence type="ECO:0000256" key="1">
    <source>
        <dbReference type="ARBA" id="ARBA00001096"/>
    </source>
</evidence>
<feature type="binding site" evidence="7">
    <location>
        <position position="87"/>
    </location>
    <ligand>
        <name>substrate</name>
    </ligand>
</feature>
<dbReference type="InterPro" id="IPR008183">
    <property type="entry name" value="Aldose_1/G6P_1-epimerase"/>
</dbReference>
<evidence type="ECO:0000256" key="7">
    <source>
        <dbReference type="PIRSR" id="PIRSR016020-2"/>
    </source>
</evidence>
<comment type="catalytic activity">
    <reaction evidence="1">
        <text>alpha-D-glucose 6-phosphate = beta-D-glucose 6-phosphate</text>
        <dbReference type="Rhea" id="RHEA:16249"/>
        <dbReference type="ChEBI" id="CHEBI:58225"/>
        <dbReference type="ChEBI" id="CHEBI:58247"/>
        <dbReference type="EC" id="5.1.3.15"/>
    </reaction>
</comment>
<proteinExistence type="inferred from homology"/>
<dbReference type="GeneID" id="73381559"/>
<feature type="binding site" evidence="7">
    <location>
        <position position="82"/>
    </location>
    <ligand>
        <name>substrate</name>
    </ligand>
</feature>
<dbReference type="InterPro" id="IPR014718">
    <property type="entry name" value="GH-type_carb-bd"/>
</dbReference>
<dbReference type="AlphaFoldDB" id="A0AAI9WWL4"/>
<evidence type="ECO:0000313" key="9">
    <source>
        <dbReference type="Proteomes" id="UP001202479"/>
    </source>
</evidence>
<dbReference type="PANTHER" id="PTHR11122:SF13">
    <property type="entry name" value="GLUCOSE-6-PHOSPHATE 1-EPIMERASE"/>
    <property type="match status" value="1"/>
</dbReference>
<dbReference type="EMBL" id="JAHUZD010000128">
    <property type="protein sequence ID" value="KAI3403356.2"/>
    <property type="molecule type" value="Genomic_DNA"/>
</dbReference>
<dbReference type="Proteomes" id="UP001202479">
    <property type="component" value="Unassembled WGS sequence"/>
</dbReference>
<comment type="function">
    <text evidence="5">Catalyzes the interconversion between the alpha and beta anomers from at least three hexose 6-phosphate sugars (Glc6P, Gal6P, and Man6P).</text>
</comment>
<feature type="binding site" evidence="7">
    <location>
        <position position="57"/>
    </location>
    <ligand>
        <name>substrate</name>
    </ligand>
</feature>
<evidence type="ECO:0000256" key="2">
    <source>
        <dbReference type="ARBA" id="ARBA00005866"/>
    </source>
</evidence>
<dbReference type="Gene3D" id="2.70.98.10">
    <property type="match status" value="1"/>
</dbReference>
<accession>A0AAI9WWL4</accession>
<dbReference type="InterPro" id="IPR025532">
    <property type="entry name" value="G6P_1-epimerase"/>
</dbReference>
<keyword evidence="9" id="KW-1185">Reference proteome</keyword>
<dbReference type="GO" id="GO:0005737">
    <property type="term" value="C:cytoplasm"/>
    <property type="evidence" value="ECO:0007669"/>
    <property type="project" value="TreeGrafter"/>
</dbReference>
<dbReference type="EC" id="5.1.3.15" evidence="3 5"/>
<name>A0AAI9WWL4_9ASCO</name>
<dbReference type="GO" id="GO:0030246">
    <property type="term" value="F:carbohydrate binding"/>
    <property type="evidence" value="ECO:0007669"/>
    <property type="project" value="UniProtKB-UniRule"/>
</dbReference>
<gene>
    <name evidence="8" type="ORF">KGF56_003944</name>
</gene>
<keyword evidence="4 5" id="KW-0413">Isomerase</keyword>
<feature type="active site" evidence="6">
    <location>
        <position position="263"/>
    </location>
</feature>
<comment type="similarity">
    <text evidence="2 5">Belongs to the glucose-6-phosphate 1-epimerase family.</text>
</comment>
<dbReference type="Pfam" id="PF01263">
    <property type="entry name" value="Aldose_epim"/>
    <property type="match status" value="1"/>
</dbReference>
<dbReference type="PANTHER" id="PTHR11122">
    <property type="entry name" value="APOSPORY-ASSOCIATED PROTEIN C-RELATED"/>
    <property type="match status" value="1"/>
</dbReference>
<dbReference type="CDD" id="cd09020">
    <property type="entry name" value="D-hex-6-P-epi_like"/>
    <property type="match status" value="1"/>
</dbReference>
<dbReference type="GO" id="GO:0047938">
    <property type="term" value="F:glucose-6-phosphate 1-epimerase activity"/>
    <property type="evidence" value="ECO:0007669"/>
    <property type="project" value="UniProtKB-UniRule"/>
</dbReference>
<evidence type="ECO:0000256" key="3">
    <source>
        <dbReference type="ARBA" id="ARBA00012083"/>
    </source>
</evidence>
<protein>
    <recommendedName>
        <fullName evidence="3 5">Glucose-6-phosphate 1-epimerase</fullName>
        <ecNumber evidence="3 5">5.1.3.15</ecNumber>
    </recommendedName>
</protein>
<evidence type="ECO:0000256" key="6">
    <source>
        <dbReference type="PIRSR" id="PIRSR016020-1"/>
    </source>
</evidence>
<dbReference type="SUPFAM" id="SSF74650">
    <property type="entry name" value="Galactose mutarotase-like"/>
    <property type="match status" value="1"/>
</dbReference>
<dbReference type="RefSeq" id="XP_049179103.1">
    <property type="nucleotide sequence ID" value="XM_049325331.1"/>
</dbReference>
<dbReference type="GO" id="GO:0005975">
    <property type="term" value="P:carbohydrate metabolic process"/>
    <property type="evidence" value="ECO:0007669"/>
    <property type="project" value="InterPro"/>
</dbReference>